<name>A0ABW9UG23_9BACL</name>
<dbReference type="InterPro" id="IPR022409">
    <property type="entry name" value="PKD/Chitinase_dom"/>
</dbReference>
<dbReference type="SMART" id="SM00089">
    <property type="entry name" value="PKD"/>
    <property type="match status" value="1"/>
</dbReference>
<proteinExistence type="predicted"/>
<dbReference type="InterPro" id="IPR011635">
    <property type="entry name" value="CARDB"/>
</dbReference>
<dbReference type="Gene3D" id="2.60.120.560">
    <property type="entry name" value="Exo-inulinase, domain 1"/>
    <property type="match status" value="1"/>
</dbReference>
<dbReference type="Gene3D" id="2.60.40.10">
    <property type="entry name" value="Immunoglobulins"/>
    <property type="match status" value="4"/>
</dbReference>
<evidence type="ECO:0000259" key="3">
    <source>
        <dbReference type="PROSITE" id="PS50093"/>
    </source>
</evidence>
<feature type="compositionally biased region" description="Polar residues" evidence="1">
    <location>
        <begin position="1013"/>
        <end position="1031"/>
    </location>
</feature>
<evidence type="ECO:0000256" key="2">
    <source>
        <dbReference type="SAM" id="Phobius"/>
    </source>
</evidence>
<keyword evidence="2" id="KW-1133">Transmembrane helix</keyword>
<feature type="domain" description="PKD" evidence="3">
    <location>
        <begin position="2152"/>
        <end position="2194"/>
    </location>
</feature>
<dbReference type="InterPro" id="IPR035986">
    <property type="entry name" value="PKD_dom_sf"/>
</dbReference>
<dbReference type="InterPro" id="IPR000601">
    <property type="entry name" value="PKD_dom"/>
</dbReference>
<dbReference type="Proteomes" id="UP000467637">
    <property type="component" value="Unassembled WGS sequence"/>
</dbReference>
<keyword evidence="5" id="KW-1185">Reference proteome</keyword>
<comment type="caution">
    <text evidence="4">The sequence shown here is derived from an EMBL/GenBank/DDBJ whole genome shotgun (WGS) entry which is preliminary data.</text>
</comment>
<feature type="transmembrane region" description="Helical" evidence="2">
    <location>
        <begin position="17"/>
        <end position="35"/>
    </location>
</feature>
<evidence type="ECO:0000256" key="1">
    <source>
        <dbReference type="SAM" id="MobiDB-lite"/>
    </source>
</evidence>
<protein>
    <submittedName>
        <fullName evidence="4">PKD domain-containing protein</fullName>
    </submittedName>
</protein>
<gene>
    <name evidence="4" type="ORF">GON05_23935</name>
</gene>
<evidence type="ECO:0000313" key="5">
    <source>
        <dbReference type="Proteomes" id="UP000467637"/>
    </source>
</evidence>
<feature type="region of interest" description="Disordered" evidence="1">
    <location>
        <begin position="1225"/>
        <end position="1246"/>
    </location>
</feature>
<dbReference type="EMBL" id="WSEM01000020">
    <property type="protein sequence ID" value="MVQ37678.1"/>
    <property type="molecule type" value="Genomic_DNA"/>
</dbReference>
<sequence length="2347" mass="260771">MKSELQSHKGGDIIRKFFYRVLLFLTFYHLMLPFVELPSEASGSKILYYDYEKGQFKDSIVNAQYSASSIKQINEEIFSNINGEITSLKIINNGSIMLCSNCFIGTRINITNISGQSVSVFGMTETKPGHQIYRQPIGKVWEHKGENTPVVEFDGKSGIPSPYPGLIPNIGRYRYTFNSFNYRDFGGSNNGPDLRYSYDSNQYKISGRIDAPASGDIVKDFGKEGWAVTTAYEVDRPNRWFINESSVVLNDGSPEITDGDKLLQNSITIIDAKQHPASQALPLSYGKGKTDGKGMIRTMLPLDNSVDSFYYEEQDAITGGQTPPYGLLRNYYMYAIGLWKGETYKYQTYIEVTYTPPNKPDLAAISIDAGSCVLSGASTNLTIKFKNAGVAIPNGSTFKVTVAADGAVFKTFTYTAGLPPGESKTETVPYTFNSIKSITLTVDANDDISETSSTNNTLSQIVTPQASCAPKGGGYSGKTSADKPTITWKDSNMIKADWTIPSSCTPVRGRFILSQATGEDVQYGWSTLGSTSVNDMSIFAYGMMGFIGYPGNMQSGQVDIAYQLEDSCGGTSYFYEGKFTVGPKPPNRPPQFEIGWFPDNDYYTRTSLSEAVVGDKLNVRLLPEIAPNHYDPDDDSVSFEWLFANSSSPWIKSFPSMGYLKGEDKLTWLTASTAGDHSISAKMCDDKGACTQKEATITIMRPEPVPCINVPNRVVQNRPLPPNAINGACSRPAKNRTITEYFWTNNLSVYPNVGMETVTLEVKDNYGVRSLPENKAIKNIHVVEDKPPVAVINLPLFAVRGNIPFRDISFSPDGDVIVETTINYVYDSNNDGIFNDHMPLNLPIAVGGTAQLPAAKIGKYKLTVKTKEDWGLTDTKSFVIDIKNDSPEVAFTVTSANPEPPLFQTATENELLMAFGDQWEGSTLTNANLHKTKDIAFTYNPITKGFTSHFGKSPYKAPASNLIFTSAIATVGLDVGSSFSMPPLYGTQYLGNRSGVAVRGAIPYTVQKIDWQGSPNGQPTTTQLSGVDPPTASNTGNYLTFDAKGGSYSLSCKYYFENYSSDDDVYHWWCDYTRKNASGQVSWVKSFESNSSSVTGFFALPTQPNHIGNANNMEINDDGTKIKIPYVLFNPNYCSYCGGGDLSRWYDVETGFEVPSATITRPNSGNAAIYEDTEVAVYVHQEYKSTYSNSSYSNSGSNSAYRGIYTNYLTSHNKQTGITKRLDISTVNRDDSSQSRDGSVIRGEGSDRTTSSIVQVKWDVSEDGYVYIVDGFNKITVADKFATKIADFTTANLRPKDYSSNEQFLYENRQFTIASSGFGADGEYYLMLQERYHKLRRYNFVWESCGSCSVGSYVSSYDEDSSGSFNKYYFYTIKGAVASPKLYASSEVGQVLKKDTEISDADYSFDFMQTNLNYSLNSPSGFIFRAKNNKNMYRLELTSNWISLSKIVNGDRTVLRSSPINLNTTDFVNLKVSVRGSKLKVRLGQFPIFETSDSTFTSGTYGAFIGGFGSHLRNVYVKIPIVDNTIISDIGIAGEELTYGTTYEDPENDPHLIVKDKWKYEHTNSVKFLDAGDGKSGLSSYHGQTLMGAPTKILDKVGIYTLSYIGVDDPAPLGYMYPNVTFADYVSESDPYSRNVLIHRKPISKISCSQDLYYKVTCDDSQSYDPDRWLSSTNYSTEAAGINYALTKGILDRRYEYILPDGTTVPGLIDRVKEVGLYTFRVAVKDEYNAWSDWGEAYIWLDAPPANHAPFVDITNPVSSDFNHPSGAASSNPLFTWNAVDFDADSYIVKSEIDVQYYYYDYYSNPQYRWVNQFTPTLFMNSNLKSEGTAVGLSYTAPMTLQDNRVYKVRIRVQDEKGMWSQWSEKYFSKGYPPSAVLTFPNGTQSTPTPILSGLLAPSWNQSDPDIPTQYNSFQYRILDDNGNQVTYSENGLTNQAIRGGSYAYSCSYNSNSGAWRSCKYGTTSSSWTVHPIEQFDLSDLEGLSGPFQVQVRVNDGKYWSEWSNSGWFTLNRPPNVTMTIPNGTQAAPTIYDELRPTFQWTQTDPDPGTTFTYFQLLITNEANDVMVLDSGQFYQGANSSLGSWQVNRDLPPAQKLRVIIRVFDGIVWSDYSTPTWFYINRAPVAQFDWTPKPVWEGDVVQSMNSSYDPDGDSLSYAWKLEQPNGTEVFFSSPTFSHKFLTPGVYKVTLTVSDGRLTNSIVKMITAAPLTIHSDVTYTNNWLILHEKSGHQTVAAPKDFYSGEIFVVSSQSSPAPVDEVTAWIDTTGLDGKLLYVSERLSPAAGDATSFWGEIFDAKFQSFSEGLPEGLQTIHFRIRYRNGVIKTEDIHVNIIGNVNKSVGVHRVQ</sequence>
<reference evidence="4 5" key="1">
    <citation type="submission" date="2019-12" db="EMBL/GenBank/DDBJ databases">
        <authorList>
            <person name="Huq M.A."/>
        </authorList>
    </citation>
    <scope>NUCLEOTIDE SEQUENCE [LARGE SCALE GENOMIC DNA]</scope>
    <source>
        <strain evidence="4 5">MAH-34</strain>
    </source>
</reference>
<keyword evidence="2" id="KW-0812">Transmembrane</keyword>
<dbReference type="Pfam" id="PF07705">
    <property type="entry name" value="CARDB"/>
    <property type="match status" value="1"/>
</dbReference>
<keyword evidence="2" id="KW-0472">Membrane</keyword>
<dbReference type="SUPFAM" id="SSF49299">
    <property type="entry name" value="PKD domain"/>
    <property type="match status" value="1"/>
</dbReference>
<organism evidence="4 5">
    <name type="scientific">Paenibacillus anseongense</name>
    <dbReference type="NCBI Taxonomy" id="2682845"/>
    <lineage>
        <taxon>Bacteria</taxon>
        <taxon>Bacillati</taxon>
        <taxon>Bacillota</taxon>
        <taxon>Bacilli</taxon>
        <taxon>Bacillales</taxon>
        <taxon>Paenibacillaceae</taxon>
        <taxon>Paenibacillus</taxon>
    </lineage>
</organism>
<feature type="compositionally biased region" description="Basic and acidic residues" evidence="1">
    <location>
        <begin position="1225"/>
        <end position="1234"/>
    </location>
</feature>
<dbReference type="CDD" id="cd00146">
    <property type="entry name" value="PKD"/>
    <property type="match status" value="1"/>
</dbReference>
<accession>A0ABW9UG23</accession>
<dbReference type="PROSITE" id="PS50093">
    <property type="entry name" value="PKD"/>
    <property type="match status" value="1"/>
</dbReference>
<dbReference type="Pfam" id="PF18911">
    <property type="entry name" value="PKD_4"/>
    <property type="match status" value="1"/>
</dbReference>
<evidence type="ECO:0000313" key="4">
    <source>
        <dbReference type="EMBL" id="MVQ37678.1"/>
    </source>
</evidence>
<dbReference type="InterPro" id="IPR013783">
    <property type="entry name" value="Ig-like_fold"/>
</dbReference>
<feature type="region of interest" description="Disordered" evidence="1">
    <location>
        <begin position="1011"/>
        <end position="1031"/>
    </location>
</feature>